<dbReference type="PROSITE" id="PS50097">
    <property type="entry name" value="BTB"/>
    <property type="match status" value="1"/>
</dbReference>
<feature type="domain" description="BTB" evidence="1">
    <location>
        <begin position="236"/>
        <end position="307"/>
    </location>
</feature>
<dbReference type="SMART" id="SM00225">
    <property type="entry name" value="BTB"/>
    <property type="match status" value="2"/>
</dbReference>
<dbReference type="InterPro" id="IPR011333">
    <property type="entry name" value="SKP1/BTB/POZ_sf"/>
</dbReference>
<name>A0A8H4AR46_GIGMA</name>
<sequence length="457" mass="54091">MPEEKIILNIGGIKYETFRSTLTSQPETLLGTMFQDQNECIKNSVNGNEYFFNRNGELFCYIMEFYRTGKLLFPTMFLWNEDQGSRITYQHFEEELDYFQINKSKLFSSLASQIAKNSIDRYISSLEQSIISNYISFNNKISLSISDRNRSGNSVCDYKAYDILTNMKEKIEKHLVETFSELKLKWECQQKYDNISHCSFFEINISISSPIEKLSESESVQSRITFIQDPINKSEEKIILNIGGKKYETFQSTLTAQPETLLGTMFQDRNKSMRHPINGNEYFFDRSSEAFYYIMEFYRTGKITFPYESGKVIYKQLEEEFNYFQIPFNKSAVICSSALETIRNNINTLILTFEKLIIYCCNNFRNNIRIEIGCNGENRIVPSNNRRYDEENLRKYCLPKFKNRYMYHTLNNMQTHIRDHLVKKFSDLEINWRFSLYNSQIHISISLSFGNIYKNFK</sequence>
<keyword evidence="3" id="KW-1185">Reference proteome</keyword>
<dbReference type="SUPFAM" id="SSF54695">
    <property type="entry name" value="POZ domain"/>
    <property type="match status" value="2"/>
</dbReference>
<reference evidence="2 3" key="1">
    <citation type="journal article" date="2019" name="Environ. Microbiol.">
        <title>At the nexus of three kingdoms: the genome of the mycorrhizal fungus Gigaspora margarita provides insights into plant, endobacterial and fungal interactions.</title>
        <authorList>
            <person name="Venice F."/>
            <person name="Ghignone S."/>
            <person name="Salvioli di Fossalunga A."/>
            <person name="Amselem J."/>
            <person name="Novero M."/>
            <person name="Xianan X."/>
            <person name="Sedzielewska Toro K."/>
            <person name="Morin E."/>
            <person name="Lipzen A."/>
            <person name="Grigoriev I.V."/>
            <person name="Henrissat B."/>
            <person name="Martin F.M."/>
            <person name="Bonfante P."/>
        </authorList>
    </citation>
    <scope>NUCLEOTIDE SEQUENCE [LARGE SCALE GENOMIC DNA]</scope>
    <source>
        <strain evidence="2 3">BEG34</strain>
    </source>
</reference>
<evidence type="ECO:0000259" key="1">
    <source>
        <dbReference type="PROSITE" id="PS50097"/>
    </source>
</evidence>
<comment type="caution">
    <text evidence="2">The sequence shown here is derived from an EMBL/GenBank/DDBJ whole genome shotgun (WGS) entry which is preliminary data.</text>
</comment>
<dbReference type="PANTHER" id="PTHR14499:SF136">
    <property type="entry name" value="GH08630P"/>
    <property type="match status" value="1"/>
</dbReference>
<dbReference type="EMBL" id="WTPW01000307">
    <property type="protein sequence ID" value="KAF0524913.1"/>
    <property type="molecule type" value="Genomic_DNA"/>
</dbReference>
<organism evidence="2 3">
    <name type="scientific">Gigaspora margarita</name>
    <dbReference type="NCBI Taxonomy" id="4874"/>
    <lineage>
        <taxon>Eukaryota</taxon>
        <taxon>Fungi</taxon>
        <taxon>Fungi incertae sedis</taxon>
        <taxon>Mucoromycota</taxon>
        <taxon>Glomeromycotina</taxon>
        <taxon>Glomeromycetes</taxon>
        <taxon>Diversisporales</taxon>
        <taxon>Gigasporaceae</taxon>
        <taxon>Gigaspora</taxon>
    </lineage>
</organism>
<dbReference type="AlphaFoldDB" id="A0A8H4AR46"/>
<dbReference type="GO" id="GO:0051260">
    <property type="term" value="P:protein homooligomerization"/>
    <property type="evidence" value="ECO:0007669"/>
    <property type="project" value="InterPro"/>
</dbReference>
<proteinExistence type="predicted"/>
<dbReference type="PANTHER" id="PTHR14499">
    <property type="entry name" value="POTASSIUM CHANNEL TETRAMERIZATION DOMAIN-CONTAINING"/>
    <property type="match status" value="1"/>
</dbReference>
<evidence type="ECO:0000313" key="2">
    <source>
        <dbReference type="EMBL" id="KAF0524913.1"/>
    </source>
</evidence>
<dbReference type="InterPro" id="IPR000210">
    <property type="entry name" value="BTB/POZ_dom"/>
</dbReference>
<evidence type="ECO:0000313" key="3">
    <source>
        <dbReference type="Proteomes" id="UP000439903"/>
    </source>
</evidence>
<accession>A0A8H4AR46</accession>
<gene>
    <name evidence="2" type="ORF">F8M41_014865</name>
</gene>
<dbReference type="Gene3D" id="3.30.710.10">
    <property type="entry name" value="Potassium Channel Kv1.1, Chain A"/>
    <property type="match status" value="2"/>
</dbReference>
<dbReference type="OrthoDB" id="2414723at2759"/>
<dbReference type="Proteomes" id="UP000439903">
    <property type="component" value="Unassembled WGS sequence"/>
</dbReference>
<dbReference type="Pfam" id="PF02214">
    <property type="entry name" value="BTB_2"/>
    <property type="match status" value="2"/>
</dbReference>
<dbReference type="InterPro" id="IPR003131">
    <property type="entry name" value="T1-type_BTB"/>
</dbReference>
<protein>
    <submittedName>
        <fullName evidence="2">BTB/POZ protein</fullName>
    </submittedName>
</protein>